<proteinExistence type="predicted"/>
<dbReference type="AlphaFoldDB" id="A0A9P4K216"/>
<dbReference type="EMBL" id="ML986656">
    <property type="protein sequence ID" value="KAF2261489.1"/>
    <property type="molecule type" value="Genomic_DNA"/>
</dbReference>
<feature type="non-terminal residue" evidence="1">
    <location>
        <position position="1"/>
    </location>
</feature>
<organism evidence="1 2">
    <name type="scientific">Lojkania enalia</name>
    <dbReference type="NCBI Taxonomy" id="147567"/>
    <lineage>
        <taxon>Eukaryota</taxon>
        <taxon>Fungi</taxon>
        <taxon>Dikarya</taxon>
        <taxon>Ascomycota</taxon>
        <taxon>Pezizomycotina</taxon>
        <taxon>Dothideomycetes</taxon>
        <taxon>Pleosporomycetidae</taxon>
        <taxon>Pleosporales</taxon>
        <taxon>Pleosporales incertae sedis</taxon>
        <taxon>Lojkania</taxon>
    </lineage>
</organism>
<evidence type="ECO:0000313" key="1">
    <source>
        <dbReference type="EMBL" id="KAF2261489.1"/>
    </source>
</evidence>
<name>A0A9P4K216_9PLEO</name>
<dbReference type="OrthoDB" id="5424149at2759"/>
<gene>
    <name evidence="1" type="ORF">CC78DRAFT_470130</name>
</gene>
<keyword evidence="2" id="KW-1185">Reference proteome</keyword>
<comment type="caution">
    <text evidence="1">The sequence shown here is derived from an EMBL/GenBank/DDBJ whole genome shotgun (WGS) entry which is preliminary data.</text>
</comment>
<sequence>YNRAALIYTRKQALSYLRKSNPSSYTKITTFTIDSTNLNLYIYYTTLLEDGTFKYY</sequence>
<evidence type="ECO:0000313" key="2">
    <source>
        <dbReference type="Proteomes" id="UP000800093"/>
    </source>
</evidence>
<accession>A0A9P4K216</accession>
<protein>
    <submittedName>
        <fullName evidence="1">Uncharacterized protein</fullName>
    </submittedName>
</protein>
<reference evidence="2" key="1">
    <citation type="journal article" date="2020" name="Stud. Mycol.">
        <title>101 Dothideomycetes genomes: A test case for predicting lifestyles and emergence of pathogens.</title>
        <authorList>
            <person name="Haridas S."/>
            <person name="Albert R."/>
            <person name="Binder M."/>
            <person name="Bloem J."/>
            <person name="LaButti K."/>
            <person name="Salamov A."/>
            <person name="Andreopoulos B."/>
            <person name="Baker S."/>
            <person name="Barry K."/>
            <person name="Bills G."/>
            <person name="Bluhm B."/>
            <person name="Cannon C."/>
            <person name="Castanera R."/>
            <person name="Culley D."/>
            <person name="Daum C."/>
            <person name="Ezra D."/>
            <person name="Gonzalez J."/>
            <person name="Henrissat B."/>
            <person name="Kuo A."/>
            <person name="Liang C."/>
            <person name="Lipzen A."/>
            <person name="Lutzoni F."/>
            <person name="Magnuson J."/>
            <person name="Mondo S."/>
            <person name="Nolan M."/>
            <person name="Ohm R."/>
            <person name="Pangilinan J."/>
            <person name="Park H.-J."/>
            <person name="Ramirez L."/>
            <person name="Alfaro M."/>
            <person name="Sun H."/>
            <person name="Tritt A."/>
            <person name="Yoshinaga Y."/>
            <person name="Zwiers L.-H."/>
            <person name="Turgeon B."/>
            <person name="Goodwin S."/>
            <person name="Spatafora J."/>
            <person name="Crous P."/>
            <person name="Grigoriev I."/>
        </authorList>
    </citation>
    <scope>NUCLEOTIDE SEQUENCE [LARGE SCALE GENOMIC DNA]</scope>
    <source>
        <strain evidence="2">CBS 304.66</strain>
    </source>
</reference>
<dbReference type="Proteomes" id="UP000800093">
    <property type="component" value="Unassembled WGS sequence"/>
</dbReference>